<evidence type="ECO:0000313" key="2">
    <source>
        <dbReference type="Proteomes" id="UP001055879"/>
    </source>
</evidence>
<organism evidence="1 2">
    <name type="scientific">Arctium lappa</name>
    <name type="common">Greater burdock</name>
    <name type="synonym">Lappa major</name>
    <dbReference type="NCBI Taxonomy" id="4217"/>
    <lineage>
        <taxon>Eukaryota</taxon>
        <taxon>Viridiplantae</taxon>
        <taxon>Streptophyta</taxon>
        <taxon>Embryophyta</taxon>
        <taxon>Tracheophyta</taxon>
        <taxon>Spermatophyta</taxon>
        <taxon>Magnoliopsida</taxon>
        <taxon>eudicotyledons</taxon>
        <taxon>Gunneridae</taxon>
        <taxon>Pentapetalae</taxon>
        <taxon>asterids</taxon>
        <taxon>campanulids</taxon>
        <taxon>Asterales</taxon>
        <taxon>Asteraceae</taxon>
        <taxon>Carduoideae</taxon>
        <taxon>Cardueae</taxon>
        <taxon>Arctiinae</taxon>
        <taxon>Arctium</taxon>
    </lineage>
</organism>
<proteinExistence type="predicted"/>
<evidence type="ECO:0000313" key="1">
    <source>
        <dbReference type="EMBL" id="KAI3771083.1"/>
    </source>
</evidence>
<keyword evidence="2" id="KW-1185">Reference proteome</keyword>
<gene>
    <name evidence="1" type="ORF">L6452_02236</name>
</gene>
<dbReference type="Proteomes" id="UP001055879">
    <property type="component" value="Linkage Group LG01"/>
</dbReference>
<protein>
    <submittedName>
        <fullName evidence="1">Uncharacterized protein</fullName>
    </submittedName>
</protein>
<accession>A0ACB9FIB0</accession>
<dbReference type="EMBL" id="CM042047">
    <property type="protein sequence ID" value="KAI3771083.1"/>
    <property type="molecule type" value="Genomic_DNA"/>
</dbReference>
<comment type="caution">
    <text evidence="1">The sequence shown here is derived from an EMBL/GenBank/DDBJ whole genome shotgun (WGS) entry which is preliminary data.</text>
</comment>
<reference evidence="1 2" key="2">
    <citation type="journal article" date="2022" name="Mol. Ecol. Resour.">
        <title>The genomes of chicory, endive, great burdock and yacon provide insights into Asteraceae paleo-polyploidization history and plant inulin production.</title>
        <authorList>
            <person name="Fan W."/>
            <person name="Wang S."/>
            <person name="Wang H."/>
            <person name="Wang A."/>
            <person name="Jiang F."/>
            <person name="Liu H."/>
            <person name="Zhao H."/>
            <person name="Xu D."/>
            <person name="Zhang Y."/>
        </authorList>
    </citation>
    <scope>NUCLEOTIDE SEQUENCE [LARGE SCALE GENOMIC DNA]</scope>
    <source>
        <strain evidence="2">cv. Niubang</strain>
    </source>
</reference>
<sequence>MYKIGVYQSPPPETTQPQPTNSFTIIVSSSDKPKFSPSPSPQLGSDDSPLHPDSFPSPSNSISLPPAPPSSDLSLSPSFDVSSPPFSSSSSSYFLEPSPSEDGDISADVKSIDEIKDSSSVARNLNSIYVVAGNRRKGDYLVAWVTRSGDSDLEVPIAIRSTSETVMYPYFSKWIRGHRDLPLKLNQWCNVVRWEFSNPTSFIRSREFLWQEGHTAFATKEEADTEVLEVLELYRRLYEEYLAVPVVKGKKSEMEKFAGGLYTTSVEAFIPNTGRGVEGATSHCLGQNFAKMFEINFEDEKGEKAMVWQNSWAYSTRTIGVMVMTHGDDRGLVLPPKVAAIQVIVVHVPYKDADIKEILNACSATVKALCDLGIRAEADLRENYSPGWKYSHWEMKGVPLRIEIGPKDLANNQVRLASLLQTSTKIDIPMDGLVDKVKGMLDDIQQSMFDEVEKDVKTKTKGETGAAKTLCSPFDQPELPEGTLCFASGKPTKKWTYWGRSY</sequence>
<name>A0ACB9FIB0_ARCLA</name>
<reference evidence="2" key="1">
    <citation type="journal article" date="2022" name="Mol. Ecol. Resour.">
        <title>The genomes of chicory, endive, great burdock and yacon provide insights into Asteraceae palaeo-polyploidization history and plant inulin production.</title>
        <authorList>
            <person name="Fan W."/>
            <person name="Wang S."/>
            <person name="Wang H."/>
            <person name="Wang A."/>
            <person name="Jiang F."/>
            <person name="Liu H."/>
            <person name="Zhao H."/>
            <person name="Xu D."/>
            <person name="Zhang Y."/>
        </authorList>
    </citation>
    <scope>NUCLEOTIDE SEQUENCE [LARGE SCALE GENOMIC DNA]</scope>
    <source>
        <strain evidence="2">cv. Niubang</strain>
    </source>
</reference>